<dbReference type="RefSeq" id="WP_405275146.1">
    <property type="nucleotide sequence ID" value="NZ_CP144380.1"/>
</dbReference>
<dbReference type="InterPro" id="IPR024775">
    <property type="entry name" value="DinB-like"/>
</dbReference>
<evidence type="ECO:0000259" key="1">
    <source>
        <dbReference type="Pfam" id="PF12867"/>
    </source>
</evidence>
<accession>A0ABU9E6E9</accession>
<dbReference type="Pfam" id="PF12867">
    <property type="entry name" value="DinB_2"/>
    <property type="match status" value="1"/>
</dbReference>
<evidence type="ECO:0000313" key="3">
    <source>
        <dbReference type="Proteomes" id="UP001484239"/>
    </source>
</evidence>
<dbReference type="InterPro" id="IPR034660">
    <property type="entry name" value="DinB/YfiT-like"/>
</dbReference>
<organism evidence="2 3">
    <name type="scientific">Gaopeijia maritima</name>
    <dbReference type="NCBI Taxonomy" id="3119007"/>
    <lineage>
        <taxon>Bacteria</taxon>
        <taxon>Pseudomonadati</taxon>
        <taxon>Gemmatimonadota</taxon>
        <taxon>Longimicrobiia</taxon>
        <taxon>Gaopeijiales</taxon>
        <taxon>Gaopeijiaceae</taxon>
        <taxon>Gaopeijia</taxon>
    </lineage>
</organism>
<sequence>MQSSPDRNAPAVTPAQHHIDDLQTLKTKFVSLARAFGRDQMNWRPMEGVRSVHEVVALMVAEVHLFPTIWGAAPPEASESGWEPEMARTEALSPDAAIEQMEAGFDHMIASVESLDAASRAATVDWFGTPMQAEAALSAALFDMHEHLGQLIAYARMNRVVPPWSR</sequence>
<proteinExistence type="predicted"/>
<dbReference type="SUPFAM" id="SSF109854">
    <property type="entry name" value="DinB/YfiT-like putative metalloenzymes"/>
    <property type="match status" value="1"/>
</dbReference>
<gene>
    <name evidence="2" type="ORF">WI372_04930</name>
</gene>
<dbReference type="EMBL" id="JBBHLI010000002">
    <property type="protein sequence ID" value="MEK9500312.1"/>
    <property type="molecule type" value="Genomic_DNA"/>
</dbReference>
<comment type="caution">
    <text evidence="2">The sequence shown here is derived from an EMBL/GenBank/DDBJ whole genome shotgun (WGS) entry which is preliminary data.</text>
</comment>
<dbReference type="Proteomes" id="UP001484239">
    <property type="component" value="Unassembled WGS sequence"/>
</dbReference>
<reference evidence="2 3" key="1">
    <citation type="submission" date="2024-02" db="EMBL/GenBank/DDBJ databases">
        <title>A novel Gemmatimonadota bacterium.</title>
        <authorList>
            <person name="Du Z.-J."/>
            <person name="Ye Y.-Q."/>
        </authorList>
    </citation>
    <scope>NUCLEOTIDE SEQUENCE [LARGE SCALE GENOMIC DNA]</scope>
    <source>
        <strain evidence="2 3">DH-20</strain>
    </source>
</reference>
<name>A0ABU9E6E9_9BACT</name>
<protein>
    <submittedName>
        <fullName evidence="2">DinB family protein</fullName>
    </submittedName>
</protein>
<keyword evidence="3" id="KW-1185">Reference proteome</keyword>
<feature type="domain" description="DinB-like" evidence="1">
    <location>
        <begin position="27"/>
        <end position="151"/>
    </location>
</feature>
<evidence type="ECO:0000313" key="2">
    <source>
        <dbReference type="EMBL" id="MEK9500312.1"/>
    </source>
</evidence>
<dbReference type="Gene3D" id="1.20.120.450">
    <property type="entry name" value="dinb family like domain"/>
    <property type="match status" value="1"/>
</dbReference>